<feature type="region of interest" description="Disordered" evidence="2">
    <location>
        <begin position="451"/>
        <end position="472"/>
    </location>
</feature>
<dbReference type="Gene3D" id="2.60.120.260">
    <property type="entry name" value="Galactose-binding domain-like"/>
    <property type="match status" value="1"/>
</dbReference>
<dbReference type="SUPFAM" id="SSF53474">
    <property type="entry name" value="alpha/beta-Hydrolases"/>
    <property type="match status" value="1"/>
</dbReference>
<protein>
    <submittedName>
        <fullName evidence="5">CocE/NonD family hydrolase</fullName>
    </submittedName>
</protein>
<dbReference type="AlphaFoldDB" id="A0A6I4W8K2"/>
<dbReference type="Pfam" id="PF08530">
    <property type="entry name" value="PepX_C"/>
    <property type="match status" value="1"/>
</dbReference>
<evidence type="ECO:0000313" key="5">
    <source>
        <dbReference type="EMBL" id="MXQ63082.1"/>
    </source>
</evidence>
<reference evidence="5 6" key="1">
    <citation type="submission" date="2019-12" db="EMBL/GenBank/DDBJ databases">
        <title>Nocardia macrotermitis sp. nov. and Nocardia aurantia sp. nov., isolated from the gut of the fungus growing-termite Macrotermes natalensis.</title>
        <authorList>
            <person name="Christine B."/>
            <person name="Rene B."/>
        </authorList>
    </citation>
    <scope>NUCLEOTIDE SEQUENCE [LARGE SCALE GENOMIC DNA]</scope>
    <source>
        <strain evidence="5 6">DSM 102126</strain>
    </source>
</reference>
<dbReference type="InterPro" id="IPR005674">
    <property type="entry name" value="CocE/Ser_esterase"/>
</dbReference>
<dbReference type="PANTHER" id="PTHR43056">
    <property type="entry name" value="PEPTIDASE S9 PROLYL OLIGOPEPTIDASE"/>
    <property type="match status" value="1"/>
</dbReference>
<dbReference type="PANTHER" id="PTHR43056:SF10">
    <property type="entry name" value="COCE_NOND FAMILY, PUTATIVE (AFU_ORTHOLOGUE AFUA_7G00600)-RELATED"/>
    <property type="match status" value="1"/>
</dbReference>
<gene>
    <name evidence="5" type="ORF">GQ466_03440</name>
</gene>
<dbReference type="InterPro" id="IPR008979">
    <property type="entry name" value="Galactose-bd-like_sf"/>
</dbReference>
<dbReference type="Pfam" id="PF02129">
    <property type="entry name" value="Peptidase_S15"/>
    <property type="match status" value="1"/>
</dbReference>
<comment type="caution">
    <text evidence="5">The sequence shown here is derived from an EMBL/GenBank/DDBJ whole genome shotgun (WGS) entry which is preliminary data.</text>
</comment>
<evidence type="ECO:0000256" key="2">
    <source>
        <dbReference type="SAM" id="MobiDB-lite"/>
    </source>
</evidence>
<dbReference type="InterPro" id="IPR013736">
    <property type="entry name" value="Xaa-Pro_dipept_C"/>
</dbReference>
<evidence type="ECO:0000259" key="4">
    <source>
        <dbReference type="SMART" id="SM00939"/>
    </source>
</evidence>
<proteinExistence type="predicted"/>
<feature type="signal peptide" evidence="3">
    <location>
        <begin position="1"/>
        <end position="25"/>
    </location>
</feature>
<evidence type="ECO:0000256" key="3">
    <source>
        <dbReference type="SAM" id="SignalP"/>
    </source>
</evidence>
<name>A0A6I4W8K2_9ACTN</name>
<sequence>MRSRLAVLIAAVLLLATAGPAPARAAAPGEYGISVRRNLTIRLHDGTTLRADVHSPADPATGKPVAGRFPVIIGFTPYGKTPSALAGGAGTGGFNPDLVKHGYIAAVVDVPGTGGSEGKFDLFSPAEARAGAQVVRWAARLPGSDGKVGMLGLSYVAIDQLFTAAEVGPNSPLKAIFPMAATADPYRDLFTSGGALNVLSPLGLVFGYGVTRTLTPFLELPLDPATALTLAYQHLVQAGPFELTMARDMLTNGSRRYFDAWWKERAPDRLLSRIVANGVAVYLVGGLYDVFQRGEPQLYSGLQNAAAGRPVTAPMKPGQPVSSKYQLLTGPWTHGGMGGGYDLSALQLQWFDHWLKGRDNGITDTRTPLHVVEPDGTKYSTAAYPLSNARLQRLSLQPGGRLTSNAPGSGPRDTIKYTPLSDPCTRSTDQFAAGLLSQLLEGIGMPGVCTGPQRKPTAGDGERTYSTDPLTRPLKLAGPIGVTLRASSTRPEALFALTLEDVAPDGRSTDLSGGAQLGSLRALDRTRSWPSGDGDWLSPYHVLTKASRRPVNPGEMTRYDIEVRPTFATVPAGHRLRLRVATADFPHLVPLADLPNLLGGTYTLGPSTLTLSTRP</sequence>
<dbReference type="SUPFAM" id="SSF49785">
    <property type="entry name" value="Galactose-binding domain-like"/>
    <property type="match status" value="1"/>
</dbReference>
<keyword evidence="1 5" id="KW-0378">Hydrolase</keyword>
<dbReference type="RefSeq" id="WP_161101285.1">
    <property type="nucleotide sequence ID" value="NZ_JBHLYI010000002.1"/>
</dbReference>
<evidence type="ECO:0000256" key="1">
    <source>
        <dbReference type="ARBA" id="ARBA00022801"/>
    </source>
</evidence>
<organism evidence="5 6">
    <name type="scientific">Actinomadura rayongensis</name>
    <dbReference type="NCBI Taxonomy" id="1429076"/>
    <lineage>
        <taxon>Bacteria</taxon>
        <taxon>Bacillati</taxon>
        <taxon>Actinomycetota</taxon>
        <taxon>Actinomycetes</taxon>
        <taxon>Streptosporangiales</taxon>
        <taxon>Thermomonosporaceae</taxon>
        <taxon>Actinomadura</taxon>
    </lineage>
</organism>
<keyword evidence="6" id="KW-1185">Reference proteome</keyword>
<dbReference type="InterPro" id="IPR000383">
    <property type="entry name" value="Xaa-Pro-like_dom"/>
</dbReference>
<dbReference type="Proteomes" id="UP000431901">
    <property type="component" value="Unassembled WGS sequence"/>
</dbReference>
<dbReference type="InterPro" id="IPR029058">
    <property type="entry name" value="AB_hydrolase_fold"/>
</dbReference>
<dbReference type="OrthoDB" id="5240615at2"/>
<evidence type="ECO:0000313" key="6">
    <source>
        <dbReference type="Proteomes" id="UP000431901"/>
    </source>
</evidence>
<dbReference type="Gene3D" id="1.10.3020.10">
    <property type="entry name" value="alpha-amino acid ester hydrolase ( Helical cap domain)"/>
    <property type="match status" value="1"/>
</dbReference>
<feature type="chain" id="PRO_5026099858" evidence="3">
    <location>
        <begin position="26"/>
        <end position="615"/>
    </location>
</feature>
<dbReference type="NCBIfam" id="TIGR00976">
    <property type="entry name" value="CocE_NonD"/>
    <property type="match status" value="1"/>
</dbReference>
<feature type="domain" description="Xaa-Pro dipeptidyl-peptidase C-terminal" evidence="4">
    <location>
        <begin position="348"/>
        <end position="610"/>
    </location>
</feature>
<dbReference type="EMBL" id="WUTW01000001">
    <property type="protein sequence ID" value="MXQ63082.1"/>
    <property type="molecule type" value="Genomic_DNA"/>
</dbReference>
<dbReference type="InterPro" id="IPR050585">
    <property type="entry name" value="Xaa-Pro_dipeptidyl-ppase/CocE"/>
</dbReference>
<keyword evidence="3" id="KW-0732">Signal</keyword>
<accession>A0A6I4W8K2</accession>
<dbReference type="SMART" id="SM00939">
    <property type="entry name" value="PepX_C"/>
    <property type="match status" value="1"/>
</dbReference>
<dbReference type="GO" id="GO:0008239">
    <property type="term" value="F:dipeptidyl-peptidase activity"/>
    <property type="evidence" value="ECO:0007669"/>
    <property type="project" value="InterPro"/>
</dbReference>
<dbReference type="Gene3D" id="3.40.50.1820">
    <property type="entry name" value="alpha/beta hydrolase"/>
    <property type="match status" value="1"/>
</dbReference>